<dbReference type="GO" id="GO:0009626">
    <property type="term" value="P:plant-type hypersensitive response"/>
    <property type="evidence" value="ECO:0007669"/>
    <property type="project" value="UniProtKB-ARBA"/>
</dbReference>
<gene>
    <name evidence="11" type="ORF">E2562_026747</name>
</gene>
<dbReference type="GO" id="GO:0002758">
    <property type="term" value="P:innate immune response-activating signaling pathway"/>
    <property type="evidence" value="ECO:0007669"/>
    <property type="project" value="UniProtKB-ARBA"/>
</dbReference>
<evidence type="ECO:0000256" key="6">
    <source>
        <dbReference type="ARBA" id="ARBA00023054"/>
    </source>
</evidence>
<evidence type="ECO:0008006" key="13">
    <source>
        <dbReference type="Google" id="ProtNLM"/>
    </source>
</evidence>
<dbReference type="Gene3D" id="1.10.8.430">
    <property type="entry name" value="Helical domain of apoptotic protease-activating factors"/>
    <property type="match status" value="1"/>
</dbReference>
<dbReference type="AlphaFoldDB" id="A0A6G1C8T6"/>
<dbReference type="InterPro" id="IPR002182">
    <property type="entry name" value="NB-ARC"/>
</dbReference>
<evidence type="ECO:0000259" key="7">
    <source>
        <dbReference type="Pfam" id="PF00931"/>
    </source>
</evidence>
<feature type="domain" description="NB-ARC" evidence="7">
    <location>
        <begin position="179"/>
        <end position="254"/>
    </location>
</feature>
<evidence type="ECO:0000256" key="2">
    <source>
        <dbReference type="ARBA" id="ARBA00022614"/>
    </source>
</evidence>
<keyword evidence="5" id="KW-0611">Plant defense</keyword>
<dbReference type="InterPro" id="IPR044974">
    <property type="entry name" value="Disease_R_plants"/>
</dbReference>
<feature type="domain" description="Disease resistance R13L4/SHOC-2-like LRR" evidence="10">
    <location>
        <begin position="608"/>
        <end position="952"/>
    </location>
</feature>
<protein>
    <recommendedName>
        <fullName evidence="13">AAA+ ATPase domain-containing protein</fullName>
    </recommendedName>
</protein>
<keyword evidence="2" id="KW-0433">Leucine-rich repeat</keyword>
<proteinExistence type="inferred from homology"/>
<dbReference type="FunFam" id="1.10.10.10:FF:000322">
    <property type="entry name" value="Probable disease resistance protein At1g63360"/>
    <property type="match status" value="1"/>
</dbReference>
<feature type="domain" description="Disease resistance N-terminal" evidence="8">
    <location>
        <begin position="12"/>
        <end position="94"/>
    </location>
</feature>
<evidence type="ECO:0000259" key="8">
    <source>
        <dbReference type="Pfam" id="PF18052"/>
    </source>
</evidence>
<dbReference type="Pfam" id="PF00931">
    <property type="entry name" value="NB-ARC"/>
    <property type="match status" value="2"/>
</dbReference>
<dbReference type="Pfam" id="PF18052">
    <property type="entry name" value="Rx_N"/>
    <property type="match status" value="1"/>
</dbReference>
<dbReference type="Gene3D" id="1.10.10.10">
    <property type="entry name" value="Winged helix-like DNA-binding domain superfamily/Winged helix DNA-binding domain"/>
    <property type="match status" value="1"/>
</dbReference>
<dbReference type="Gene3D" id="1.20.5.4130">
    <property type="match status" value="1"/>
</dbReference>
<dbReference type="InterPro" id="IPR058922">
    <property type="entry name" value="WHD_DRP"/>
</dbReference>
<dbReference type="CDD" id="cd14798">
    <property type="entry name" value="RX-CC_like"/>
    <property type="match status" value="1"/>
</dbReference>
<evidence type="ECO:0000313" key="12">
    <source>
        <dbReference type="Proteomes" id="UP000479710"/>
    </source>
</evidence>
<dbReference type="InterPro" id="IPR027417">
    <property type="entry name" value="P-loop_NTPase"/>
</dbReference>
<feature type="domain" description="Disease resistance protein winged helix" evidence="9">
    <location>
        <begin position="488"/>
        <end position="557"/>
    </location>
</feature>
<evidence type="ECO:0000256" key="1">
    <source>
        <dbReference type="ARBA" id="ARBA00008894"/>
    </source>
</evidence>
<dbReference type="InterPro" id="IPR041118">
    <property type="entry name" value="Rx_N"/>
</dbReference>
<dbReference type="PANTHER" id="PTHR23155">
    <property type="entry name" value="DISEASE RESISTANCE PROTEIN RP"/>
    <property type="match status" value="1"/>
</dbReference>
<keyword evidence="6" id="KW-0175">Coiled coil</keyword>
<dbReference type="PRINTS" id="PR00364">
    <property type="entry name" value="DISEASERSIST"/>
</dbReference>
<sequence>MELAVGASQATIKSLLSKLGTLLAQEYSLIRGVRGDIQFINDELASMQAFLSNLGHSNDGHDDQTEDWMKQVREVAYDIEDCIDDFTHSLDPDRRGDDCWSKFLAILDEIRTCWPRRNIAAKVSELKERARDVGDRRGRYGVSNPEPGKKKGSLDVYSAAEHQETTRRLVGIKQPVGVEDDMKELEKWIISDDNKKLGVLSIFGFGGVGKTTAAMALYRKCGVNFNRRAMVTVSHSTDPDSVLKDILNKVKENIVHQQGQDSTGGISEKNQAAAPQSMISFLQKIMTMLCQISPCSRNQEDDRGASNKEHEAIKKDLQEQLEKNRYLLLIDDVWSSSTWQTIRNCLPKNDHGSRVIVTTRFEAVARTSLVDHQHFYKMQFLSSEDAKELFRKSLSESRVTESSRPIQDDKVPDRVWEMCGGLPLPIVTMAGLVASKPHTDHTEWIQVCDSLFPEPQVCHKPEEFMRIINYCYNVLPSDLKTCSLYLCIFPKGRKISRKRLIRRWIAEGFVSEKQGLSVEDVAETCFNQLVERKIIRPVEHSSDGRVKSCQVHDMVLEYIISKAGEENFVTVVGGPWSMPTRSNKVRRLSLQSTDSKRAKEADLMNLSHVRSLTVFGRLDHLHFKSFKTGIVQVLDLEGCGGFEENRVSVSDICKMTLLKYLSLRGTDIRKLPSSIGDLKYLETLDVRETKVRELPPSAGQLERISNILGGNKRTREALKVPKEIKKGTIKTLRTLSGIEIEGSVAASDLSYFTGLRKLAIYKLHKSDQMFKDLLSSVQYLSGYYLQTLVIDDESSDFLNRLDSMSSHPTDLRALELAGRLLKLPNWLPSLDKLIKLTLSATALRTDNLVLLSRLVSLFSLTFSVSAKQDPTMAAILEKNKSDSRGQIFVPAGGFGKLKLLRISVPLLPPLNFSRMATPHLERLELSFKRLEGLQGVDKLGNLHDVVLAVDGKADEQTKRVLEGLKKSSPARKYALIINEHHD</sequence>
<dbReference type="SUPFAM" id="SSF52058">
    <property type="entry name" value="L domain-like"/>
    <property type="match status" value="1"/>
</dbReference>
<name>A0A6G1C8T6_9ORYZ</name>
<dbReference type="InterPro" id="IPR038005">
    <property type="entry name" value="RX-like_CC"/>
</dbReference>
<dbReference type="PANTHER" id="PTHR23155:SF947">
    <property type="entry name" value="DISEASE RESISTANCE PROTEIN RPP13"/>
    <property type="match status" value="1"/>
</dbReference>
<dbReference type="Proteomes" id="UP000479710">
    <property type="component" value="Unassembled WGS sequence"/>
</dbReference>
<dbReference type="InterPro" id="IPR055414">
    <property type="entry name" value="LRR_R13L4/SHOC2-like"/>
</dbReference>
<evidence type="ECO:0000256" key="5">
    <source>
        <dbReference type="ARBA" id="ARBA00022821"/>
    </source>
</evidence>
<dbReference type="OrthoDB" id="6161812at2759"/>
<dbReference type="Gene3D" id="3.40.50.300">
    <property type="entry name" value="P-loop containing nucleotide triphosphate hydrolases"/>
    <property type="match status" value="1"/>
</dbReference>
<dbReference type="Gene3D" id="3.80.10.10">
    <property type="entry name" value="Ribonuclease Inhibitor"/>
    <property type="match status" value="1"/>
</dbReference>
<dbReference type="SUPFAM" id="SSF52540">
    <property type="entry name" value="P-loop containing nucleoside triphosphate hydrolases"/>
    <property type="match status" value="1"/>
</dbReference>
<organism evidence="11 12">
    <name type="scientific">Oryza meyeriana var. granulata</name>
    <dbReference type="NCBI Taxonomy" id="110450"/>
    <lineage>
        <taxon>Eukaryota</taxon>
        <taxon>Viridiplantae</taxon>
        <taxon>Streptophyta</taxon>
        <taxon>Embryophyta</taxon>
        <taxon>Tracheophyta</taxon>
        <taxon>Spermatophyta</taxon>
        <taxon>Magnoliopsida</taxon>
        <taxon>Liliopsida</taxon>
        <taxon>Poales</taxon>
        <taxon>Poaceae</taxon>
        <taxon>BOP clade</taxon>
        <taxon>Oryzoideae</taxon>
        <taxon>Oryzeae</taxon>
        <taxon>Oryzinae</taxon>
        <taxon>Oryza</taxon>
        <taxon>Oryza meyeriana</taxon>
    </lineage>
</organism>
<evidence type="ECO:0000259" key="9">
    <source>
        <dbReference type="Pfam" id="PF23559"/>
    </source>
</evidence>
<evidence type="ECO:0000259" key="10">
    <source>
        <dbReference type="Pfam" id="PF23598"/>
    </source>
</evidence>
<reference evidence="11 12" key="1">
    <citation type="submission" date="2019-11" db="EMBL/GenBank/DDBJ databases">
        <title>Whole genome sequence of Oryza granulata.</title>
        <authorList>
            <person name="Li W."/>
        </authorList>
    </citation>
    <scope>NUCLEOTIDE SEQUENCE [LARGE SCALE GENOMIC DNA]</scope>
    <source>
        <strain evidence="12">cv. Menghai</strain>
        <tissue evidence="11">Leaf</tissue>
    </source>
</reference>
<comment type="similarity">
    <text evidence="1">Belongs to the disease resistance NB-LRR family.</text>
</comment>
<keyword evidence="4" id="KW-0547">Nucleotide-binding</keyword>
<feature type="domain" description="NB-ARC" evidence="7">
    <location>
        <begin position="301"/>
        <end position="394"/>
    </location>
</feature>
<dbReference type="EMBL" id="SPHZ02000010">
    <property type="protein sequence ID" value="KAF0896632.1"/>
    <property type="molecule type" value="Genomic_DNA"/>
</dbReference>
<dbReference type="GO" id="GO:0042742">
    <property type="term" value="P:defense response to bacterium"/>
    <property type="evidence" value="ECO:0007669"/>
    <property type="project" value="UniProtKB-ARBA"/>
</dbReference>
<keyword evidence="12" id="KW-1185">Reference proteome</keyword>
<evidence type="ECO:0000256" key="4">
    <source>
        <dbReference type="ARBA" id="ARBA00022741"/>
    </source>
</evidence>
<accession>A0A6G1C8T6</accession>
<dbReference type="Pfam" id="PF23598">
    <property type="entry name" value="LRR_14"/>
    <property type="match status" value="1"/>
</dbReference>
<keyword evidence="3" id="KW-0677">Repeat</keyword>
<comment type="caution">
    <text evidence="11">The sequence shown here is derived from an EMBL/GenBank/DDBJ whole genome shotgun (WGS) entry which is preliminary data.</text>
</comment>
<dbReference type="Pfam" id="PF23559">
    <property type="entry name" value="WHD_DRP"/>
    <property type="match status" value="1"/>
</dbReference>
<evidence type="ECO:0000256" key="3">
    <source>
        <dbReference type="ARBA" id="ARBA00022737"/>
    </source>
</evidence>
<dbReference type="InterPro" id="IPR042197">
    <property type="entry name" value="Apaf_helical"/>
</dbReference>
<dbReference type="InterPro" id="IPR032675">
    <property type="entry name" value="LRR_dom_sf"/>
</dbReference>
<dbReference type="GO" id="GO:0043531">
    <property type="term" value="F:ADP binding"/>
    <property type="evidence" value="ECO:0007669"/>
    <property type="project" value="InterPro"/>
</dbReference>
<dbReference type="InterPro" id="IPR036388">
    <property type="entry name" value="WH-like_DNA-bd_sf"/>
</dbReference>
<evidence type="ECO:0000313" key="11">
    <source>
        <dbReference type="EMBL" id="KAF0896632.1"/>
    </source>
</evidence>